<accession>A0A0B7F8C8</accession>
<proteinExistence type="predicted"/>
<organism evidence="1 2">
    <name type="scientific">Thanatephorus cucumeris (strain AG1-IB / isolate 7/3/14)</name>
    <name type="common">Lettuce bottom rot fungus</name>
    <name type="synonym">Rhizoctonia solani</name>
    <dbReference type="NCBI Taxonomy" id="1108050"/>
    <lineage>
        <taxon>Eukaryota</taxon>
        <taxon>Fungi</taxon>
        <taxon>Dikarya</taxon>
        <taxon>Basidiomycota</taxon>
        <taxon>Agaricomycotina</taxon>
        <taxon>Agaricomycetes</taxon>
        <taxon>Cantharellales</taxon>
        <taxon>Ceratobasidiaceae</taxon>
        <taxon>Rhizoctonia</taxon>
        <taxon>Rhizoctonia solani AG-1</taxon>
    </lineage>
</organism>
<protein>
    <submittedName>
        <fullName evidence="1">Uncharacterized protein</fullName>
    </submittedName>
</protein>
<gene>
    <name evidence="1" type="ORF">RSOLAG1IB_06966</name>
</gene>
<dbReference type="Proteomes" id="UP000059188">
    <property type="component" value="Unassembled WGS sequence"/>
</dbReference>
<evidence type="ECO:0000313" key="1">
    <source>
        <dbReference type="EMBL" id="CEL54316.1"/>
    </source>
</evidence>
<dbReference type="AlphaFoldDB" id="A0A0B7F8C8"/>
<evidence type="ECO:0000313" key="2">
    <source>
        <dbReference type="Proteomes" id="UP000059188"/>
    </source>
</evidence>
<dbReference type="EMBL" id="LN679115">
    <property type="protein sequence ID" value="CEL54316.1"/>
    <property type="molecule type" value="Genomic_DNA"/>
</dbReference>
<keyword evidence="2" id="KW-1185">Reference proteome</keyword>
<reference evidence="1 2" key="1">
    <citation type="submission" date="2014-11" db="EMBL/GenBank/DDBJ databases">
        <authorList>
            <person name="Wibberg Daniel"/>
        </authorList>
    </citation>
    <scope>NUCLEOTIDE SEQUENCE [LARGE SCALE GENOMIC DNA]</scope>
    <source>
        <strain evidence="1">Rhizoctonia solani AG1-IB 7/3/14</strain>
    </source>
</reference>
<sequence length="97" mass="10805">MDPSIALVEITISANSTDPAPACAIKFKYKLFLIPPNTSRGLANAVFIHQRCELQHLRCGLFRTSGETHAHSIFEVISGIPRGVNSRQQYWEPGRAR</sequence>
<name>A0A0B7F8C8_THACB</name>